<keyword evidence="3" id="KW-0732">Signal</keyword>
<feature type="domain" description="Ig-like" evidence="5">
    <location>
        <begin position="64"/>
        <end position="147"/>
    </location>
</feature>
<name>H2ZLY2_CIOSA</name>
<protein>
    <recommendedName>
        <fullName evidence="9">Ig-like domain-containing protein</fullName>
    </recommendedName>
</protein>
<dbReference type="Pfam" id="PF07679">
    <property type="entry name" value="I-set"/>
    <property type="match status" value="1"/>
</dbReference>
<dbReference type="InterPro" id="IPR003598">
    <property type="entry name" value="Ig_sub2"/>
</dbReference>
<dbReference type="InterPro" id="IPR007110">
    <property type="entry name" value="Ig-like_dom"/>
</dbReference>
<evidence type="ECO:0000256" key="4">
    <source>
        <dbReference type="ARBA" id="ARBA00023157"/>
    </source>
</evidence>
<accession>H2ZLY2</accession>
<dbReference type="SMART" id="SM00408">
    <property type="entry name" value="IGc2"/>
    <property type="match status" value="1"/>
</dbReference>
<dbReference type="SMART" id="SM00409">
    <property type="entry name" value="IG"/>
    <property type="match status" value="1"/>
</dbReference>
<dbReference type="Gene3D" id="4.10.40.20">
    <property type="match status" value="1"/>
</dbReference>
<dbReference type="InterPro" id="IPR000867">
    <property type="entry name" value="IGFBP-like"/>
</dbReference>
<dbReference type="Proteomes" id="UP000007875">
    <property type="component" value="Unassembled WGS sequence"/>
</dbReference>
<organism evidence="7 8">
    <name type="scientific">Ciona savignyi</name>
    <name type="common">Pacific transparent sea squirt</name>
    <dbReference type="NCBI Taxonomy" id="51511"/>
    <lineage>
        <taxon>Eukaryota</taxon>
        <taxon>Metazoa</taxon>
        <taxon>Chordata</taxon>
        <taxon>Tunicata</taxon>
        <taxon>Ascidiacea</taxon>
        <taxon>Phlebobranchia</taxon>
        <taxon>Cionidae</taxon>
        <taxon>Ciona</taxon>
    </lineage>
</organism>
<dbReference type="InterPro" id="IPR011390">
    <property type="entry name" value="IGFBP_rP_mac25"/>
</dbReference>
<dbReference type="InterPro" id="IPR036179">
    <property type="entry name" value="Ig-like_dom_sf"/>
</dbReference>
<sequence>TTSCGVCDPERCEETATSCPSGLIRDACDCCYVCGNLEDTPCDLPSDVFRFGECGEGLICSPSGSSAVFSCSVSGFPLAWFEWLMNGESVFRPNLGGGVLTQVRSGPLPYQVTTWLEIDRVMPSHSGLFTCVARNEHGETNATARLEVVP</sequence>
<evidence type="ECO:0000259" key="6">
    <source>
        <dbReference type="PROSITE" id="PS51323"/>
    </source>
</evidence>
<dbReference type="PANTHER" id="PTHR14186">
    <property type="entry name" value="INSULIN-LIKE GROWTH FACTOR BINDING PROTEIN-RELATED"/>
    <property type="match status" value="1"/>
</dbReference>
<comment type="subcellular location">
    <subcellularLocation>
        <location evidence="1">Secreted</location>
    </subcellularLocation>
</comment>
<dbReference type="PANTHER" id="PTHR14186:SF26">
    <property type="entry name" value="KAZAL TYPE SERINE PEPTIDASE INHIBITOR DOMAIN 1"/>
    <property type="match status" value="1"/>
</dbReference>
<dbReference type="InterPro" id="IPR013098">
    <property type="entry name" value="Ig_I-set"/>
</dbReference>
<dbReference type="InterPro" id="IPR009030">
    <property type="entry name" value="Growth_fac_rcpt_cys_sf"/>
</dbReference>
<dbReference type="GO" id="GO:0009966">
    <property type="term" value="P:regulation of signal transduction"/>
    <property type="evidence" value="ECO:0007669"/>
    <property type="project" value="TreeGrafter"/>
</dbReference>
<dbReference type="PROSITE" id="PS51323">
    <property type="entry name" value="IGFBP_N_2"/>
    <property type="match status" value="1"/>
</dbReference>
<dbReference type="GO" id="GO:0001558">
    <property type="term" value="P:regulation of cell growth"/>
    <property type="evidence" value="ECO:0007669"/>
    <property type="project" value="InterPro"/>
</dbReference>
<dbReference type="Gene3D" id="2.60.40.10">
    <property type="entry name" value="Immunoglobulins"/>
    <property type="match status" value="1"/>
</dbReference>
<keyword evidence="4" id="KW-1015">Disulfide bond</keyword>
<dbReference type="GO" id="GO:0005615">
    <property type="term" value="C:extracellular space"/>
    <property type="evidence" value="ECO:0007669"/>
    <property type="project" value="TreeGrafter"/>
</dbReference>
<dbReference type="PROSITE" id="PS50835">
    <property type="entry name" value="IG_LIKE"/>
    <property type="match status" value="1"/>
</dbReference>
<dbReference type="SUPFAM" id="SSF48726">
    <property type="entry name" value="Immunoglobulin"/>
    <property type="match status" value="1"/>
</dbReference>
<dbReference type="HOGENOM" id="CLU_1744581_0_0_1"/>
<dbReference type="GO" id="GO:0005520">
    <property type="term" value="F:insulin-like growth factor binding"/>
    <property type="evidence" value="ECO:0007669"/>
    <property type="project" value="InterPro"/>
</dbReference>
<evidence type="ECO:0000256" key="3">
    <source>
        <dbReference type="ARBA" id="ARBA00022729"/>
    </source>
</evidence>
<proteinExistence type="predicted"/>
<dbReference type="InterPro" id="IPR013783">
    <property type="entry name" value="Ig-like_fold"/>
</dbReference>
<dbReference type="InterPro" id="IPR003599">
    <property type="entry name" value="Ig_sub"/>
</dbReference>
<reference evidence="8" key="1">
    <citation type="submission" date="2003-08" db="EMBL/GenBank/DDBJ databases">
        <authorList>
            <person name="Birren B."/>
            <person name="Nusbaum C."/>
            <person name="Abebe A."/>
            <person name="Abouelleil A."/>
            <person name="Adekoya E."/>
            <person name="Ait-zahra M."/>
            <person name="Allen N."/>
            <person name="Allen T."/>
            <person name="An P."/>
            <person name="Anderson M."/>
            <person name="Anderson S."/>
            <person name="Arachchi H."/>
            <person name="Armbruster J."/>
            <person name="Bachantsang P."/>
            <person name="Baldwin J."/>
            <person name="Barry A."/>
            <person name="Bayul T."/>
            <person name="Blitshsteyn B."/>
            <person name="Bloom T."/>
            <person name="Blye J."/>
            <person name="Boguslavskiy L."/>
            <person name="Borowsky M."/>
            <person name="Boukhgalter B."/>
            <person name="Brunache A."/>
            <person name="Butler J."/>
            <person name="Calixte N."/>
            <person name="Calvo S."/>
            <person name="Camarata J."/>
            <person name="Campo K."/>
            <person name="Chang J."/>
            <person name="Cheshatsang Y."/>
            <person name="Citroen M."/>
            <person name="Collymore A."/>
            <person name="Considine T."/>
            <person name="Cook A."/>
            <person name="Cooke P."/>
            <person name="Corum B."/>
            <person name="Cuomo C."/>
            <person name="David R."/>
            <person name="Dawoe T."/>
            <person name="Degray S."/>
            <person name="Dodge S."/>
            <person name="Dooley K."/>
            <person name="Dorje P."/>
            <person name="Dorjee K."/>
            <person name="Dorris L."/>
            <person name="Duffey N."/>
            <person name="Dupes A."/>
            <person name="Elkins T."/>
            <person name="Engels R."/>
            <person name="Erickson J."/>
            <person name="Farina A."/>
            <person name="Faro S."/>
            <person name="Ferreira P."/>
            <person name="Fischer H."/>
            <person name="Fitzgerald M."/>
            <person name="Foley K."/>
            <person name="Gage D."/>
            <person name="Galagan J."/>
            <person name="Gearin G."/>
            <person name="Gnerre S."/>
            <person name="Gnirke A."/>
            <person name="Goyette A."/>
            <person name="Graham J."/>
            <person name="Grandbois E."/>
            <person name="Gyaltsen K."/>
            <person name="Hafez N."/>
            <person name="Hagopian D."/>
            <person name="Hagos B."/>
            <person name="Hall J."/>
            <person name="Hatcher B."/>
            <person name="Heller A."/>
            <person name="Higgins H."/>
            <person name="Honan T."/>
            <person name="Horn A."/>
            <person name="Houde N."/>
            <person name="Hughes L."/>
            <person name="Hulme W."/>
            <person name="Husby E."/>
            <person name="Iliev I."/>
            <person name="Jaffe D."/>
            <person name="Jones C."/>
            <person name="Kamal M."/>
            <person name="Kamat A."/>
            <person name="Kamvysselis M."/>
            <person name="Karlsson E."/>
            <person name="Kells C."/>
            <person name="Kieu A."/>
            <person name="Kisner P."/>
            <person name="Kodira C."/>
            <person name="Kulbokas E."/>
            <person name="Labutti K."/>
            <person name="Lama D."/>
            <person name="Landers T."/>
            <person name="Leger J."/>
            <person name="Levine S."/>
            <person name="Lewis D."/>
            <person name="Lewis T."/>
            <person name="Lindblad-toh K."/>
            <person name="Liu X."/>
            <person name="Lokyitsang T."/>
            <person name="Lokyitsang Y."/>
            <person name="Lucien O."/>
            <person name="Lui A."/>
            <person name="Ma L.J."/>
            <person name="Mabbitt R."/>
            <person name="Macdonald J."/>
            <person name="Maclean C."/>
            <person name="Major J."/>
            <person name="Manning J."/>
            <person name="Marabella R."/>
            <person name="Maru K."/>
            <person name="Matthews C."/>
            <person name="Mauceli E."/>
            <person name="Mccarthy M."/>
            <person name="Mcdonough S."/>
            <person name="Mcghee T."/>
            <person name="Meldrim J."/>
            <person name="Meneus L."/>
            <person name="Mesirov J."/>
            <person name="Mihalev A."/>
            <person name="Mihova T."/>
            <person name="Mikkelsen T."/>
            <person name="Mlenga V."/>
            <person name="Moru K."/>
            <person name="Mozes J."/>
            <person name="Mulrain L."/>
            <person name="Munson G."/>
            <person name="Naylor J."/>
            <person name="Newes C."/>
            <person name="Nguyen C."/>
            <person name="Nguyen N."/>
            <person name="Nguyen T."/>
            <person name="Nicol R."/>
            <person name="Nielsen C."/>
            <person name="Nizzari M."/>
            <person name="Norbu C."/>
            <person name="Norbu N."/>
            <person name="O'donnell P."/>
            <person name="Okoawo O."/>
            <person name="O'leary S."/>
            <person name="Omotosho B."/>
            <person name="O'neill K."/>
            <person name="Osman S."/>
            <person name="Parker S."/>
            <person name="Perrin D."/>
            <person name="Phunkhang P."/>
            <person name="Piqani B."/>
            <person name="Purcell S."/>
            <person name="Rachupka T."/>
            <person name="Ramasamy U."/>
            <person name="Rameau R."/>
            <person name="Ray V."/>
            <person name="Raymond C."/>
            <person name="Retta R."/>
            <person name="Richardson S."/>
            <person name="Rise C."/>
            <person name="Rodriguez J."/>
            <person name="Rogers J."/>
            <person name="Rogov P."/>
            <person name="Rutman M."/>
            <person name="Schupbach R."/>
            <person name="Seaman C."/>
            <person name="Settipalli S."/>
            <person name="Sharpe T."/>
            <person name="Sheridan J."/>
            <person name="Sherpa N."/>
            <person name="Shi J."/>
            <person name="Smirnov S."/>
            <person name="Smith C."/>
            <person name="Sougnez C."/>
            <person name="Spencer B."/>
            <person name="Stalker J."/>
            <person name="Stange-thomann N."/>
            <person name="Stavropoulos S."/>
            <person name="Stetson K."/>
            <person name="Stone C."/>
            <person name="Stone S."/>
            <person name="Stubbs M."/>
            <person name="Talamas J."/>
            <person name="Tchuinga P."/>
            <person name="Tenzing P."/>
            <person name="Tesfaye S."/>
            <person name="Theodore J."/>
            <person name="Thoulutsang Y."/>
            <person name="Topham K."/>
            <person name="Towey S."/>
            <person name="Tsamla T."/>
            <person name="Tsomo N."/>
            <person name="Vallee D."/>
            <person name="Vassiliev H."/>
            <person name="Venkataraman V."/>
            <person name="Vinson J."/>
            <person name="Vo A."/>
            <person name="Wade C."/>
            <person name="Wang S."/>
            <person name="Wangchuk T."/>
            <person name="Wangdi T."/>
            <person name="Whittaker C."/>
            <person name="Wilkinson J."/>
            <person name="Wu Y."/>
            <person name="Wyman D."/>
            <person name="Yadav S."/>
            <person name="Yang S."/>
            <person name="Yang X."/>
            <person name="Yeager S."/>
            <person name="Yee E."/>
            <person name="Young G."/>
            <person name="Zainoun J."/>
            <person name="Zembeck L."/>
            <person name="Zimmer A."/>
            <person name="Zody M."/>
            <person name="Lander E."/>
        </authorList>
    </citation>
    <scope>NUCLEOTIDE SEQUENCE [LARGE SCALE GENOMIC DNA]</scope>
</reference>
<dbReference type="eggNOG" id="ENOG502QTYU">
    <property type="taxonomic scope" value="Eukaryota"/>
</dbReference>
<reference evidence="7" key="2">
    <citation type="submission" date="2025-08" db="UniProtKB">
        <authorList>
            <consortium name="Ensembl"/>
        </authorList>
    </citation>
    <scope>IDENTIFICATION</scope>
</reference>
<feature type="domain" description="IGFBP N-terminal" evidence="6">
    <location>
        <begin position="1"/>
        <end position="74"/>
    </location>
</feature>
<evidence type="ECO:0000256" key="2">
    <source>
        <dbReference type="ARBA" id="ARBA00022525"/>
    </source>
</evidence>
<evidence type="ECO:0000259" key="5">
    <source>
        <dbReference type="PROSITE" id="PS50835"/>
    </source>
</evidence>
<evidence type="ECO:0000313" key="8">
    <source>
        <dbReference type="Proteomes" id="UP000007875"/>
    </source>
</evidence>
<keyword evidence="2" id="KW-0964">Secreted</keyword>
<dbReference type="InParanoid" id="H2ZLY2"/>
<dbReference type="SUPFAM" id="SSF57184">
    <property type="entry name" value="Growth factor receptor domain"/>
    <property type="match status" value="1"/>
</dbReference>
<evidence type="ECO:0000313" key="7">
    <source>
        <dbReference type="Ensembl" id="ENSCSAVP00000018598.1"/>
    </source>
</evidence>
<dbReference type="Ensembl" id="ENSCSAVT00000018800.1">
    <property type="protein sequence ID" value="ENSCSAVP00000018598.1"/>
    <property type="gene ID" value="ENSCSAVG00000010928.1"/>
</dbReference>
<dbReference type="Pfam" id="PF00219">
    <property type="entry name" value="IGFBP"/>
    <property type="match status" value="1"/>
</dbReference>
<reference evidence="7" key="3">
    <citation type="submission" date="2025-09" db="UniProtKB">
        <authorList>
            <consortium name="Ensembl"/>
        </authorList>
    </citation>
    <scope>IDENTIFICATION</scope>
</reference>
<evidence type="ECO:0008006" key="9">
    <source>
        <dbReference type="Google" id="ProtNLM"/>
    </source>
</evidence>
<evidence type="ECO:0000256" key="1">
    <source>
        <dbReference type="ARBA" id="ARBA00004613"/>
    </source>
</evidence>
<keyword evidence="8" id="KW-1185">Reference proteome</keyword>
<dbReference type="AlphaFoldDB" id="H2ZLY2"/>